<reference evidence="6 7" key="1">
    <citation type="submission" date="2013-08" db="EMBL/GenBank/DDBJ databases">
        <authorList>
            <person name="Huang J."/>
            <person name="Wang G."/>
        </authorList>
    </citation>
    <scope>NUCLEOTIDE SEQUENCE [LARGE SCALE GENOMIC DNA]</scope>
    <source>
        <strain evidence="6 7">JSM 072002</strain>
    </source>
</reference>
<evidence type="ECO:0000256" key="5">
    <source>
        <dbReference type="SAM" id="Phobius"/>
    </source>
</evidence>
<comment type="subcellular location">
    <subcellularLocation>
        <location evidence="1">Membrane</location>
        <topology evidence="1">Multi-pass membrane protein</topology>
    </subcellularLocation>
</comment>
<dbReference type="GO" id="GO:0006824">
    <property type="term" value="P:cobalt ion transport"/>
    <property type="evidence" value="ECO:0007669"/>
    <property type="project" value="TreeGrafter"/>
</dbReference>
<dbReference type="Proteomes" id="UP000030401">
    <property type="component" value="Unassembled WGS sequence"/>
</dbReference>
<dbReference type="AlphaFoldDB" id="A0A0A5G269"/>
<name>A0A0A5G269_9BACI</name>
<gene>
    <name evidence="6" type="ORF">N784_16225</name>
</gene>
<evidence type="ECO:0000256" key="1">
    <source>
        <dbReference type="ARBA" id="ARBA00004141"/>
    </source>
</evidence>
<protein>
    <submittedName>
        <fullName evidence="6">HMP/thiamine permease YkoC</fullName>
    </submittedName>
</protein>
<dbReference type="InterPro" id="IPR052770">
    <property type="entry name" value="Cobalt_transport_CbiQ"/>
</dbReference>
<feature type="transmembrane region" description="Helical" evidence="5">
    <location>
        <begin position="12"/>
        <end position="43"/>
    </location>
</feature>
<sequence>MTMLLNQLNPSIKALTVIVMIFALTLVFDPFTPLVYCLFTIAITFMFGKVDGKKYFLYFLPFFLIAIGMLWTTLVFADAPKNAANTVQIFLWEFPKEDVVVAFSLALRMLAFASLSLLFIFTTNMVDFILSLMQQCKLPPKIAYGVLAGYRFLPLMKEELGQIRAAHQVRGVNRATNIKESIQQYKRFVIPLLAGAIRKAERTAVAMESKGFTGDKHRTFYRPFTLSWKDWAFFLFMFLILFITIFASIQLEYFQWYKGQL</sequence>
<comment type="caution">
    <text evidence="6">The sequence shown here is derived from an EMBL/GenBank/DDBJ whole genome shotgun (WGS) entry which is preliminary data.</text>
</comment>
<dbReference type="PANTHER" id="PTHR43723">
    <property type="entry name" value="COBALT TRANSPORT PROTEIN CBIQ"/>
    <property type="match status" value="1"/>
</dbReference>
<dbReference type="STRING" id="1385512.N784_16225"/>
<evidence type="ECO:0000313" key="6">
    <source>
        <dbReference type="EMBL" id="KGX87191.1"/>
    </source>
</evidence>
<dbReference type="EMBL" id="AVPG01000008">
    <property type="protein sequence ID" value="KGX87191.1"/>
    <property type="molecule type" value="Genomic_DNA"/>
</dbReference>
<dbReference type="Pfam" id="PF02361">
    <property type="entry name" value="CbiQ"/>
    <property type="match status" value="1"/>
</dbReference>
<evidence type="ECO:0000256" key="4">
    <source>
        <dbReference type="ARBA" id="ARBA00023136"/>
    </source>
</evidence>
<evidence type="ECO:0000256" key="2">
    <source>
        <dbReference type="ARBA" id="ARBA00022692"/>
    </source>
</evidence>
<dbReference type="GO" id="GO:0043190">
    <property type="term" value="C:ATP-binding cassette (ABC) transporter complex"/>
    <property type="evidence" value="ECO:0007669"/>
    <property type="project" value="TreeGrafter"/>
</dbReference>
<dbReference type="CDD" id="cd16914">
    <property type="entry name" value="EcfT"/>
    <property type="match status" value="1"/>
</dbReference>
<feature type="transmembrane region" description="Helical" evidence="5">
    <location>
        <begin position="99"/>
        <end position="121"/>
    </location>
</feature>
<keyword evidence="2 5" id="KW-0812">Transmembrane</keyword>
<dbReference type="InterPro" id="IPR003339">
    <property type="entry name" value="ABC/ECF_trnsptr_transmembrane"/>
</dbReference>
<proteinExistence type="predicted"/>
<dbReference type="PANTHER" id="PTHR43723:SF1">
    <property type="entry name" value="COBALT TRANSPORT PROTEIN CBIQ"/>
    <property type="match status" value="1"/>
</dbReference>
<evidence type="ECO:0000313" key="7">
    <source>
        <dbReference type="Proteomes" id="UP000030401"/>
    </source>
</evidence>
<keyword evidence="3 5" id="KW-1133">Transmembrane helix</keyword>
<feature type="transmembrane region" description="Helical" evidence="5">
    <location>
        <begin position="55"/>
        <end position="79"/>
    </location>
</feature>
<accession>A0A0A5G269</accession>
<keyword evidence="4 5" id="KW-0472">Membrane</keyword>
<organism evidence="6 7">
    <name type="scientific">Pontibacillus litoralis JSM 072002</name>
    <dbReference type="NCBI Taxonomy" id="1385512"/>
    <lineage>
        <taxon>Bacteria</taxon>
        <taxon>Bacillati</taxon>
        <taxon>Bacillota</taxon>
        <taxon>Bacilli</taxon>
        <taxon>Bacillales</taxon>
        <taxon>Bacillaceae</taxon>
        <taxon>Pontibacillus</taxon>
    </lineage>
</organism>
<feature type="transmembrane region" description="Helical" evidence="5">
    <location>
        <begin position="231"/>
        <end position="251"/>
    </location>
</feature>
<keyword evidence="7" id="KW-1185">Reference proteome</keyword>
<evidence type="ECO:0000256" key="3">
    <source>
        <dbReference type="ARBA" id="ARBA00022989"/>
    </source>
</evidence>
<dbReference type="eggNOG" id="COG0619">
    <property type="taxonomic scope" value="Bacteria"/>
</dbReference>